<protein>
    <recommendedName>
        <fullName evidence="4 14">Threonylcarbamoyl-AMP synthase</fullName>
        <shortName evidence="14">TC-AMP synthase</shortName>
        <ecNumber evidence="3 14">2.7.7.87</ecNumber>
    </recommendedName>
    <alternativeName>
        <fullName evidence="11 14">L-threonylcarbamoyladenylate synthase</fullName>
    </alternativeName>
</protein>
<keyword evidence="7 14" id="KW-0819">tRNA processing</keyword>
<organism evidence="17 18">
    <name type="scientific">Schizosaccharomyces octosporus (strain yFS286)</name>
    <name type="common">Fission yeast</name>
    <name type="synonym">Octosporomyces octosporus</name>
    <dbReference type="NCBI Taxonomy" id="483514"/>
    <lineage>
        <taxon>Eukaryota</taxon>
        <taxon>Fungi</taxon>
        <taxon>Dikarya</taxon>
        <taxon>Ascomycota</taxon>
        <taxon>Taphrinomycotina</taxon>
        <taxon>Schizosaccharomycetes</taxon>
        <taxon>Schizosaccharomycetales</taxon>
        <taxon>Schizosaccharomycetaceae</taxon>
        <taxon>Schizosaccharomyces</taxon>
    </lineage>
</organism>
<dbReference type="Gene3D" id="3.40.50.11030">
    <property type="entry name" value="Threonylcarbamoyl-AMP synthase, C-terminal domain"/>
    <property type="match status" value="1"/>
</dbReference>
<evidence type="ECO:0000256" key="14">
    <source>
        <dbReference type="PIRNR" id="PIRNR004930"/>
    </source>
</evidence>
<feature type="binding site" evidence="15">
    <location>
        <position position="200"/>
    </location>
    <ligand>
        <name>ATP</name>
        <dbReference type="ChEBI" id="CHEBI:30616"/>
    </ligand>
</feature>
<dbReference type="InterPro" id="IPR038385">
    <property type="entry name" value="Sua5/YwlC_C"/>
</dbReference>
<dbReference type="PROSITE" id="PS51163">
    <property type="entry name" value="YRDC"/>
    <property type="match status" value="1"/>
</dbReference>
<dbReference type="GO" id="GO:0006450">
    <property type="term" value="P:regulation of translational fidelity"/>
    <property type="evidence" value="ECO:0007669"/>
    <property type="project" value="EnsemblFungi"/>
</dbReference>
<dbReference type="eggNOG" id="KOG3051">
    <property type="taxonomic scope" value="Eukaryota"/>
</dbReference>
<dbReference type="Gene3D" id="3.90.870.10">
    <property type="entry name" value="DHBP synthase"/>
    <property type="match status" value="1"/>
</dbReference>
<keyword evidence="9 14" id="KW-0547">Nucleotide-binding</keyword>
<evidence type="ECO:0000256" key="4">
    <source>
        <dbReference type="ARBA" id="ARBA00015492"/>
    </source>
</evidence>
<dbReference type="GO" id="GO:0000723">
    <property type="term" value="P:telomere maintenance"/>
    <property type="evidence" value="ECO:0007669"/>
    <property type="project" value="EnsemblFungi"/>
</dbReference>
<evidence type="ECO:0000256" key="10">
    <source>
        <dbReference type="ARBA" id="ARBA00022840"/>
    </source>
</evidence>
<dbReference type="PANTHER" id="PTHR17490:SF16">
    <property type="entry name" value="THREONYLCARBAMOYL-AMP SYNTHASE"/>
    <property type="match status" value="1"/>
</dbReference>
<dbReference type="VEuPathDB" id="FungiDB:SOCG_04059"/>
<keyword evidence="10 14" id="KW-0067">ATP-binding</keyword>
<dbReference type="GO" id="GO:0000049">
    <property type="term" value="F:tRNA binding"/>
    <property type="evidence" value="ECO:0007669"/>
    <property type="project" value="TreeGrafter"/>
</dbReference>
<feature type="binding site" evidence="15">
    <location>
        <position position="87"/>
    </location>
    <ligand>
        <name>ATP</name>
        <dbReference type="ChEBI" id="CHEBI:30616"/>
    </ligand>
</feature>
<evidence type="ECO:0000256" key="3">
    <source>
        <dbReference type="ARBA" id="ARBA00012584"/>
    </source>
</evidence>
<keyword evidence="5 14" id="KW-0963">Cytoplasm</keyword>
<comment type="function">
    <text evidence="13">Required for the formation of a threonylcarbamoyl group on adenosine at position 37 (t(6)A37) in tRNAs that read codons beginning with adenine. Likely catalyzes the conversion of L-threonine, HCO(3)(-)/CO(2) and ATP to give threonylcarbamoyl-AMP (TC-AMP) as the acyladenylate intermediate, with the release of diphosphate. Required for normal translation, by ensuring translation fidelity at the level of codon recognition, appropriate translation initiation selection and maintenance of reading frame. Also involved in telomere replication. Binds to single-stranded telomeric (ssTG) DNA and positively regulates telomere length.</text>
</comment>
<feature type="binding site" evidence="15">
    <location>
        <position position="166"/>
    </location>
    <ligand>
        <name>ATP</name>
        <dbReference type="ChEBI" id="CHEBI:30616"/>
    </ligand>
</feature>
<dbReference type="GO" id="GO:0043047">
    <property type="term" value="F:single-stranded telomeric DNA binding"/>
    <property type="evidence" value="ECO:0007669"/>
    <property type="project" value="EnsemblFungi"/>
</dbReference>
<name>S9R9S8_SCHOY</name>
<dbReference type="Pfam" id="PF01300">
    <property type="entry name" value="Sua5_yciO_yrdC"/>
    <property type="match status" value="1"/>
</dbReference>
<feature type="binding site" evidence="15">
    <location>
        <position position="96"/>
    </location>
    <ligand>
        <name>L-threonine</name>
        <dbReference type="ChEBI" id="CHEBI:57926"/>
    </ligand>
</feature>
<comment type="similarity">
    <text evidence="2 14">Belongs to the SUA5 family.</text>
</comment>
<dbReference type="Pfam" id="PF03481">
    <property type="entry name" value="Sua5_C"/>
    <property type="match status" value="1"/>
</dbReference>
<evidence type="ECO:0000313" key="17">
    <source>
        <dbReference type="EMBL" id="EPX70899.1"/>
    </source>
</evidence>
<dbReference type="PANTHER" id="PTHR17490">
    <property type="entry name" value="SUA5"/>
    <property type="match status" value="1"/>
</dbReference>
<evidence type="ECO:0000256" key="13">
    <source>
        <dbReference type="ARBA" id="ARBA00056339"/>
    </source>
</evidence>
<dbReference type="InterPro" id="IPR050156">
    <property type="entry name" value="TC-AMP_synthase_SUA5"/>
</dbReference>
<reference evidence="17 18" key="1">
    <citation type="journal article" date="2011" name="Science">
        <title>Comparative functional genomics of the fission yeasts.</title>
        <authorList>
            <person name="Rhind N."/>
            <person name="Chen Z."/>
            <person name="Yassour M."/>
            <person name="Thompson D.A."/>
            <person name="Haas B.J."/>
            <person name="Habib N."/>
            <person name="Wapinski I."/>
            <person name="Roy S."/>
            <person name="Lin M.F."/>
            <person name="Heiman D.I."/>
            <person name="Young S.K."/>
            <person name="Furuya K."/>
            <person name="Guo Y."/>
            <person name="Pidoux A."/>
            <person name="Chen H.M."/>
            <person name="Robbertse B."/>
            <person name="Goldberg J.M."/>
            <person name="Aoki K."/>
            <person name="Bayne E.H."/>
            <person name="Berlin A.M."/>
            <person name="Desjardins C.A."/>
            <person name="Dobbs E."/>
            <person name="Dukaj L."/>
            <person name="Fan L."/>
            <person name="FitzGerald M.G."/>
            <person name="French C."/>
            <person name="Gujja S."/>
            <person name="Hansen K."/>
            <person name="Keifenheim D."/>
            <person name="Levin J.Z."/>
            <person name="Mosher R.A."/>
            <person name="Mueller C.A."/>
            <person name="Pfiffner J."/>
            <person name="Priest M."/>
            <person name="Russ C."/>
            <person name="Smialowska A."/>
            <person name="Swoboda P."/>
            <person name="Sykes S.M."/>
            <person name="Vaughn M."/>
            <person name="Vengrova S."/>
            <person name="Yoder R."/>
            <person name="Zeng Q."/>
            <person name="Allshire R."/>
            <person name="Baulcombe D."/>
            <person name="Birren B.W."/>
            <person name="Brown W."/>
            <person name="Ekwall K."/>
            <person name="Kellis M."/>
            <person name="Leatherwood J."/>
            <person name="Levin H."/>
            <person name="Margalit H."/>
            <person name="Martienssen R."/>
            <person name="Nieduszynski C.A."/>
            <person name="Spatafora J.W."/>
            <person name="Friedman N."/>
            <person name="Dalgaard J.Z."/>
            <person name="Baumann P."/>
            <person name="Niki H."/>
            <person name="Regev A."/>
            <person name="Nusbaum C."/>
        </authorList>
    </citation>
    <scope>NUCLEOTIDE SEQUENCE [LARGE SCALE GENOMIC DNA]</scope>
    <source>
        <strain evidence="18">yFS286</strain>
    </source>
</reference>
<evidence type="ECO:0000256" key="8">
    <source>
        <dbReference type="ARBA" id="ARBA00022695"/>
    </source>
</evidence>
<evidence type="ECO:0000256" key="11">
    <source>
        <dbReference type="ARBA" id="ARBA00029774"/>
    </source>
</evidence>
<dbReference type="RefSeq" id="XP_013020355.1">
    <property type="nucleotide sequence ID" value="XM_013164901.1"/>
</dbReference>
<evidence type="ECO:0000256" key="6">
    <source>
        <dbReference type="ARBA" id="ARBA00022679"/>
    </source>
</evidence>
<evidence type="ECO:0000313" key="18">
    <source>
        <dbReference type="Proteomes" id="UP000016088"/>
    </source>
</evidence>
<evidence type="ECO:0000256" key="7">
    <source>
        <dbReference type="ARBA" id="ARBA00022694"/>
    </source>
</evidence>
<evidence type="ECO:0000256" key="1">
    <source>
        <dbReference type="ARBA" id="ARBA00004496"/>
    </source>
</evidence>
<feature type="binding site" evidence="15">
    <location>
        <position position="170"/>
    </location>
    <ligand>
        <name>L-threonine</name>
        <dbReference type="ChEBI" id="CHEBI:57926"/>
    </ligand>
</feature>
<dbReference type="GO" id="GO:0005524">
    <property type="term" value="F:ATP binding"/>
    <property type="evidence" value="ECO:0007669"/>
    <property type="project" value="UniProtKB-UniRule"/>
</dbReference>
<dbReference type="GO" id="GO:0002949">
    <property type="term" value="P:tRNA threonylcarbamoyladenosine modification"/>
    <property type="evidence" value="ECO:0007669"/>
    <property type="project" value="EnsemblFungi"/>
</dbReference>
<dbReference type="GO" id="GO:0005739">
    <property type="term" value="C:mitochondrion"/>
    <property type="evidence" value="ECO:0007669"/>
    <property type="project" value="EnsemblFungi"/>
</dbReference>
<proteinExistence type="inferred from homology"/>
<dbReference type="InterPro" id="IPR010923">
    <property type="entry name" value="T(6)A37_SUA5"/>
</dbReference>
<feature type="domain" description="YrdC-like" evidence="16">
    <location>
        <begin position="41"/>
        <end position="248"/>
    </location>
</feature>
<dbReference type="OrthoDB" id="412787at2759"/>
<dbReference type="PIRSF" id="PIRSF004930">
    <property type="entry name" value="Tln_factor_SUA5"/>
    <property type="match status" value="1"/>
</dbReference>
<evidence type="ECO:0000256" key="5">
    <source>
        <dbReference type="ARBA" id="ARBA00022490"/>
    </source>
</evidence>
<sequence length="408" mass="45030">MSTQTRIRTVDSSLIKFRKPEDSNEHPFDKARLLIEPSDTLSALQEAAELLKNTNEPVAFPTETVYGLGADARKTDAAYSIYRTKNRPADNPLIVHIASLDQLRRLISKSQPLKSKDIGSPNESLIPQVYQPLIDRFWPGPLSILLPIENHEHPPVSPIVTVNQPTFAVRMPQHPVALALIALSDVPLAAPSANASTRPSPTQAKHVYNDLQGKIPLILDGGPCGVGLESTVVNGLCDPPVVLRPGGVSLEQIQNCGGVWVNTQVYKPTSVNTEKNYIPQTPGMKYRHYSPTAKVMLFSGYKECEAMDCLYDQLKKQNMDKDEARIGVLCSKKWKRGVFGEFSNLTFLDLGEEGSEITKNLFAHLRELDLKGVDFVLVEGVAEDNEGLAIMNRLSKAASMVFTKDFLN</sequence>
<keyword evidence="18" id="KW-1185">Reference proteome</keyword>
<keyword evidence="6 14" id="KW-0808">Transferase</keyword>
<feature type="binding site" evidence="15">
    <location>
        <position position="230"/>
    </location>
    <ligand>
        <name>L-threonine</name>
        <dbReference type="ChEBI" id="CHEBI:57926"/>
    </ligand>
</feature>
<feature type="binding site" evidence="15">
    <location>
        <position position="289"/>
    </location>
    <ligand>
        <name>ATP</name>
        <dbReference type="ChEBI" id="CHEBI:30616"/>
    </ligand>
</feature>
<feature type="binding site" evidence="15">
    <location>
        <position position="64"/>
    </location>
    <ligand>
        <name>L-threonine</name>
        <dbReference type="ChEBI" id="CHEBI:57926"/>
    </ligand>
</feature>
<gene>
    <name evidence="17" type="ORF">SOCG_04059</name>
</gene>
<dbReference type="InterPro" id="IPR017945">
    <property type="entry name" value="DHBP_synth_RibB-like_a/b_dom"/>
</dbReference>
<feature type="binding site" evidence="15">
    <location>
        <position position="190"/>
    </location>
    <ligand>
        <name>L-threonine</name>
        <dbReference type="ChEBI" id="CHEBI:57926"/>
    </ligand>
</feature>
<dbReference type="GeneID" id="25033023"/>
<dbReference type="EC" id="2.7.7.87" evidence="3 14"/>
<dbReference type="InterPro" id="IPR005145">
    <property type="entry name" value="Sua5_C"/>
</dbReference>
<accession>S9R9S8</accession>
<feature type="binding site" evidence="15">
    <location>
        <position position="91"/>
    </location>
    <ligand>
        <name>ATP</name>
        <dbReference type="ChEBI" id="CHEBI:30616"/>
    </ligand>
</feature>
<dbReference type="GO" id="GO:0061710">
    <property type="term" value="F:L-threonylcarbamoyladenylate synthase"/>
    <property type="evidence" value="ECO:0007669"/>
    <property type="project" value="UniProtKB-EC"/>
</dbReference>
<dbReference type="NCBIfam" id="TIGR00057">
    <property type="entry name" value="L-threonylcarbamoyladenylate synthase"/>
    <property type="match status" value="1"/>
</dbReference>
<evidence type="ECO:0000256" key="15">
    <source>
        <dbReference type="PIRSR" id="PIRSR004930-1"/>
    </source>
</evidence>
<dbReference type="EMBL" id="KE503208">
    <property type="protein sequence ID" value="EPX70899.1"/>
    <property type="molecule type" value="Genomic_DNA"/>
</dbReference>
<dbReference type="GO" id="GO:0003725">
    <property type="term" value="F:double-stranded RNA binding"/>
    <property type="evidence" value="ECO:0007669"/>
    <property type="project" value="UniProtKB-UniRule"/>
</dbReference>
<evidence type="ECO:0000256" key="12">
    <source>
        <dbReference type="ARBA" id="ARBA00048366"/>
    </source>
</evidence>
<dbReference type="InterPro" id="IPR006070">
    <property type="entry name" value="Sua5-like_dom"/>
</dbReference>
<dbReference type="Proteomes" id="UP000016088">
    <property type="component" value="Unassembled WGS sequence"/>
</dbReference>
<dbReference type="OMA" id="RTQRWKS"/>
<dbReference type="FunFam" id="3.90.870.10:FF:000008">
    <property type="entry name" value="Threonylcarbamoyl-AMP synthase"/>
    <property type="match status" value="1"/>
</dbReference>
<evidence type="ECO:0000256" key="9">
    <source>
        <dbReference type="ARBA" id="ARBA00022741"/>
    </source>
</evidence>
<evidence type="ECO:0000256" key="2">
    <source>
        <dbReference type="ARBA" id="ARBA00007663"/>
    </source>
</evidence>
<dbReference type="AlphaFoldDB" id="S9R9S8"/>
<keyword evidence="8 14" id="KW-0548">Nucleotidyltransferase</keyword>
<feature type="binding site" evidence="15">
    <location>
        <position position="192"/>
    </location>
    <ligand>
        <name>ATP</name>
        <dbReference type="ChEBI" id="CHEBI:30616"/>
    </ligand>
</feature>
<dbReference type="HOGENOM" id="CLU_031397_0_0_1"/>
<comment type="subcellular location">
    <subcellularLocation>
        <location evidence="1 14">Cytoplasm</location>
    </subcellularLocation>
</comment>
<evidence type="ECO:0000259" key="16">
    <source>
        <dbReference type="PROSITE" id="PS51163"/>
    </source>
</evidence>
<dbReference type="SUPFAM" id="SSF55821">
    <property type="entry name" value="YrdC/RibB"/>
    <property type="match status" value="1"/>
</dbReference>
<comment type="catalytic activity">
    <reaction evidence="12 14">
        <text>L-threonine + hydrogencarbonate + ATP = L-threonylcarbamoyladenylate + diphosphate + H2O</text>
        <dbReference type="Rhea" id="RHEA:36407"/>
        <dbReference type="ChEBI" id="CHEBI:15377"/>
        <dbReference type="ChEBI" id="CHEBI:17544"/>
        <dbReference type="ChEBI" id="CHEBI:30616"/>
        <dbReference type="ChEBI" id="CHEBI:33019"/>
        <dbReference type="ChEBI" id="CHEBI:57926"/>
        <dbReference type="ChEBI" id="CHEBI:73682"/>
        <dbReference type="EC" id="2.7.7.87"/>
    </reaction>
</comment>
<feature type="binding site" evidence="15">
    <location>
        <position position="244"/>
    </location>
    <ligand>
        <name>ATP</name>
        <dbReference type="ChEBI" id="CHEBI:30616"/>
    </ligand>
</feature>